<feature type="region of interest" description="Disordered" evidence="1">
    <location>
        <begin position="1"/>
        <end position="22"/>
    </location>
</feature>
<keyword evidence="5" id="KW-1185">Reference proteome</keyword>
<sequence>MQRRQGVRARHDDEKSSDQDQDDDEVIGVKYGDFVLVACEEGLPFIAFICEPKAHMCKGTGTVKVMWLYRQDDVDAKVLVRESKRLKCQLLDRNREIFWSFHMDECPLESMLRHTRVLVPSKEPEDPDKHVKQDEMMCRFVFDPIKEKLSHLNSKHWRTDLQNHIERAKSINKYPYAMKSSKSKPSILKKPARREDAEEGASGSSAQKKPVKESEESRAKATGQASESAQKVAENAGRDAKSRAEARMIEAALRASLQEPTAASSKGSSLPKAVNTKKNQIVQKEKSREVEAKHVEESVRINQRRRRIIEESDDELDNKSESSSKRLKGANPSAAWKQEKVQANVKDSSNVDPKGSQPTSSRVCKSEEVDTRQHEPPKRGEGAKKKVGGITVPIVKLEEEIGSSSAASPMLMHSRESAVRGRPWLLSRKMIQGGGCERMVAKQGNILQEQLAEVTWQSNRPQLMSKDAHDGVSEILEETRGVRLEDVSAVRRSEREHARDWMFDSEDLGGAGGKKLKEPTRAERELREKERYLGHLIGRETATRLRVKEHAVYRLVEALQGVINQSDHFVDFACGNNRFGSILCQCFGLSWSSYDEAVPEDRNYMGKSWMLAGPSDVPANVVIGIFPPLHKGPIMCEMYLQHALQFRPRLLVLLVPASCRWCPDKRKYEELMRRKGFCSEVDFATEQGHGDLALQRVSLDLLILRRV</sequence>
<dbReference type="Gene3D" id="2.30.30.490">
    <property type="match status" value="1"/>
</dbReference>
<dbReference type="EMBL" id="JH993006">
    <property type="protein sequence ID" value="EKX44177.1"/>
    <property type="molecule type" value="Genomic_DNA"/>
</dbReference>
<dbReference type="GO" id="GO:0003682">
    <property type="term" value="F:chromatin binding"/>
    <property type="evidence" value="ECO:0007669"/>
    <property type="project" value="InterPro"/>
</dbReference>
<feature type="domain" description="BAH" evidence="2">
    <location>
        <begin position="27"/>
        <end position="153"/>
    </location>
</feature>
<proteinExistence type="predicted"/>
<dbReference type="EnsemblProtists" id="EKX44177">
    <property type="protein sequence ID" value="EKX44177"/>
    <property type="gene ID" value="GUITHDRAFT_109961"/>
</dbReference>
<feature type="compositionally biased region" description="Basic and acidic residues" evidence="1">
    <location>
        <begin position="364"/>
        <end position="384"/>
    </location>
</feature>
<feature type="compositionally biased region" description="Basic and acidic residues" evidence="1">
    <location>
        <begin position="9"/>
        <end position="18"/>
    </location>
</feature>
<dbReference type="STRING" id="905079.L1J758"/>
<dbReference type="RefSeq" id="XP_005831157.1">
    <property type="nucleotide sequence ID" value="XM_005831100.1"/>
</dbReference>
<feature type="compositionally biased region" description="Basic and acidic residues" evidence="1">
    <location>
        <begin position="210"/>
        <end position="219"/>
    </location>
</feature>
<dbReference type="KEGG" id="gtt:GUITHDRAFT_109961"/>
<evidence type="ECO:0000259" key="2">
    <source>
        <dbReference type="PROSITE" id="PS51038"/>
    </source>
</evidence>
<protein>
    <recommendedName>
        <fullName evidence="2">BAH domain-containing protein</fullName>
    </recommendedName>
</protein>
<feature type="compositionally biased region" description="Polar residues" evidence="1">
    <location>
        <begin position="345"/>
        <end position="363"/>
    </location>
</feature>
<dbReference type="Pfam" id="PF01426">
    <property type="entry name" value="BAH"/>
    <property type="match status" value="1"/>
</dbReference>
<dbReference type="InterPro" id="IPR043151">
    <property type="entry name" value="BAH_sf"/>
</dbReference>
<evidence type="ECO:0000313" key="3">
    <source>
        <dbReference type="EMBL" id="EKX44177.1"/>
    </source>
</evidence>
<organism evidence="3">
    <name type="scientific">Guillardia theta (strain CCMP2712)</name>
    <name type="common">Cryptophyte</name>
    <dbReference type="NCBI Taxonomy" id="905079"/>
    <lineage>
        <taxon>Eukaryota</taxon>
        <taxon>Cryptophyceae</taxon>
        <taxon>Pyrenomonadales</taxon>
        <taxon>Geminigeraceae</taxon>
        <taxon>Guillardia</taxon>
    </lineage>
</organism>
<dbReference type="Proteomes" id="UP000011087">
    <property type="component" value="Unassembled WGS sequence"/>
</dbReference>
<evidence type="ECO:0000313" key="5">
    <source>
        <dbReference type="Proteomes" id="UP000011087"/>
    </source>
</evidence>
<reference evidence="3 5" key="1">
    <citation type="journal article" date="2012" name="Nature">
        <title>Algal genomes reveal evolutionary mosaicism and the fate of nucleomorphs.</title>
        <authorList>
            <consortium name="DOE Joint Genome Institute"/>
            <person name="Curtis B.A."/>
            <person name="Tanifuji G."/>
            <person name="Burki F."/>
            <person name="Gruber A."/>
            <person name="Irimia M."/>
            <person name="Maruyama S."/>
            <person name="Arias M.C."/>
            <person name="Ball S.G."/>
            <person name="Gile G.H."/>
            <person name="Hirakawa Y."/>
            <person name="Hopkins J.F."/>
            <person name="Kuo A."/>
            <person name="Rensing S.A."/>
            <person name="Schmutz J."/>
            <person name="Symeonidi A."/>
            <person name="Elias M."/>
            <person name="Eveleigh R.J."/>
            <person name="Herman E.K."/>
            <person name="Klute M.J."/>
            <person name="Nakayama T."/>
            <person name="Obornik M."/>
            <person name="Reyes-Prieto A."/>
            <person name="Armbrust E.V."/>
            <person name="Aves S.J."/>
            <person name="Beiko R.G."/>
            <person name="Coutinho P."/>
            <person name="Dacks J.B."/>
            <person name="Durnford D.G."/>
            <person name="Fast N.M."/>
            <person name="Green B.R."/>
            <person name="Grisdale C.J."/>
            <person name="Hempel F."/>
            <person name="Henrissat B."/>
            <person name="Hoppner M.P."/>
            <person name="Ishida K."/>
            <person name="Kim E."/>
            <person name="Koreny L."/>
            <person name="Kroth P.G."/>
            <person name="Liu Y."/>
            <person name="Malik S.B."/>
            <person name="Maier U.G."/>
            <person name="McRose D."/>
            <person name="Mock T."/>
            <person name="Neilson J.A."/>
            <person name="Onodera N.T."/>
            <person name="Poole A.M."/>
            <person name="Pritham E.J."/>
            <person name="Richards T.A."/>
            <person name="Rocap G."/>
            <person name="Roy S.W."/>
            <person name="Sarai C."/>
            <person name="Schaack S."/>
            <person name="Shirato S."/>
            <person name="Slamovits C.H."/>
            <person name="Spencer D.F."/>
            <person name="Suzuki S."/>
            <person name="Worden A.Z."/>
            <person name="Zauner S."/>
            <person name="Barry K."/>
            <person name="Bell C."/>
            <person name="Bharti A.K."/>
            <person name="Crow J.A."/>
            <person name="Grimwood J."/>
            <person name="Kramer R."/>
            <person name="Lindquist E."/>
            <person name="Lucas S."/>
            <person name="Salamov A."/>
            <person name="McFadden G.I."/>
            <person name="Lane C.E."/>
            <person name="Keeling P.J."/>
            <person name="Gray M.W."/>
            <person name="Grigoriev I.V."/>
            <person name="Archibald J.M."/>
        </authorList>
    </citation>
    <scope>NUCLEOTIDE SEQUENCE</scope>
    <source>
        <strain evidence="3 5">CCMP2712</strain>
    </source>
</reference>
<dbReference type="AlphaFoldDB" id="L1J758"/>
<feature type="compositionally biased region" description="Polar residues" evidence="1">
    <location>
        <begin position="258"/>
        <end position="268"/>
    </location>
</feature>
<dbReference type="InterPro" id="IPR001025">
    <property type="entry name" value="BAH_dom"/>
</dbReference>
<dbReference type="PROSITE" id="PS51038">
    <property type="entry name" value="BAH"/>
    <property type="match status" value="1"/>
</dbReference>
<dbReference type="PaxDb" id="55529-EKX44177"/>
<dbReference type="OrthoDB" id="21264at2759"/>
<evidence type="ECO:0000256" key="1">
    <source>
        <dbReference type="SAM" id="MobiDB-lite"/>
    </source>
</evidence>
<evidence type="ECO:0000313" key="4">
    <source>
        <dbReference type="EnsemblProtists" id="EKX44177"/>
    </source>
</evidence>
<reference evidence="5" key="2">
    <citation type="submission" date="2012-11" db="EMBL/GenBank/DDBJ databases">
        <authorList>
            <person name="Kuo A."/>
            <person name="Curtis B.A."/>
            <person name="Tanifuji G."/>
            <person name="Burki F."/>
            <person name="Gruber A."/>
            <person name="Irimia M."/>
            <person name="Maruyama S."/>
            <person name="Arias M.C."/>
            <person name="Ball S.G."/>
            <person name="Gile G.H."/>
            <person name="Hirakawa Y."/>
            <person name="Hopkins J.F."/>
            <person name="Rensing S.A."/>
            <person name="Schmutz J."/>
            <person name="Symeonidi A."/>
            <person name="Elias M."/>
            <person name="Eveleigh R.J."/>
            <person name="Herman E.K."/>
            <person name="Klute M.J."/>
            <person name="Nakayama T."/>
            <person name="Obornik M."/>
            <person name="Reyes-Prieto A."/>
            <person name="Armbrust E.V."/>
            <person name="Aves S.J."/>
            <person name="Beiko R.G."/>
            <person name="Coutinho P."/>
            <person name="Dacks J.B."/>
            <person name="Durnford D.G."/>
            <person name="Fast N.M."/>
            <person name="Green B.R."/>
            <person name="Grisdale C."/>
            <person name="Hempe F."/>
            <person name="Henrissat B."/>
            <person name="Hoppner M.P."/>
            <person name="Ishida K.-I."/>
            <person name="Kim E."/>
            <person name="Koreny L."/>
            <person name="Kroth P.G."/>
            <person name="Liu Y."/>
            <person name="Malik S.-B."/>
            <person name="Maier U.G."/>
            <person name="McRose D."/>
            <person name="Mock T."/>
            <person name="Neilson J.A."/>
            <person name="Onodera N.T."/>
            <person name="Poole A.M."/>
            <person name="Pritham E.J."/>
            <person name="Richards T.A."/>
            <person name="Rocap G."/>
            <person name="Roy S.W."/>
            <person name="Sarai C."/>
            <person name="Schaack S."/>
            <person name="Shirato S."/>
            <person name="Slamovits C.H."/>
            <person name="Spencer D.F."/>
            <person name="Suzuki S."/>
            <person name="Worden A.Z."/>
            <person name="Zauner S."/>
            <person name="Barry K."/>
            <person name="Bell C."/>
            <person name="Bharti A.K."/>
            <person name="Crow J.A."/>
            <person name="Grimwood J."/>
            <person name="Kramer R."/>
            <person name="Lindquist E."/>
            <person name="Lucas S."/>
            <person name="Salamov A."/>
            <person name="McFadden G.I."/>
            <person name="Lane C.E."/>
            <person name="Keeling P.J."/>
            <person name="Gray M.W."/>
            <person name="Grigoriev I.V."/>
            <person name="Archibald J.M."/>
        </authorList>
    </citation>
    <scope>NUCLEOTIDE SEQUENCE</scope>
    <source>
        <strain evidence="5">CCMP2712</strain>
    </source>
</reference>
<feature type="compositionally biased region" description="Basic and acidic residues" evidence="1">
    <location>
        <begin position="283"/>
        <end position="299"/>
    </location>
</feature>
<feature type="compositionally biased region" description="Basic and acidic residues" evidence="1">
    <location>
        <begin position="236"/>
        <end position="248"/>
    </location>
</feature>
<dbReference type="GeneID" id="17300862"/>
<dbReference type="Pfam" id="PF26055">
    <property type="entry name" value="Mtase_EDM2"/>
    <property type="match status" value="1"/>
</dbReference>
<reference evidence="4" key="3">
    <citation type="submission" date="2016-03" db="UniProtKB">
        <authorList>
            <consortium name="EnsemblProtists"/>
        </authorList>
    </citation>
    <scope>IDENTIFICATION</scope>
</reference>
<dbReference type="HOGENOM" id="CLU_390539_0_0_1"/>
<accession>L1J758</accession>
<feature type="region of interest" description="Disordered" evidence="1">
    <location>
        <begin position="176"/>
        <end position="386"/>
    </location>
</feature>
<name>L1J758_GUITC</name>
<feature type="compositionally biased region" description="Low complexity" evidence="1">
    <location>
        <begin position="179"/>
        <end position="189"/>
    </location>
</feature>
<dbReference type="CDD" id="cd04370">
    <property type="entry name" value="BAH"/>
    <property type="match status" value="1"/>
</dbReference>
<dbReference type="InterPro" id="IPR058939">
    <property type="entry name" value="Mtase_EDM2"/>
</dbReference>
<gene>
    <name evidence="3" type="ORF">GUITHDRAFT_109961</name>
</gene>